<protein>
    <recommendedName>
        <fullName evidence="8">Dihydrofolate synthase/folylpolyglutamate synthase</fullName>
        <ecNumber evidence="6">6.3.2.12</ecNumber>
        <ecNumber evidence="7">6.3.2.17</ecNumber>
    </recommendedName>
    <alternativeName>
        <fullName evidence="17">Folylpoly-gamma-glutamate synthetase-dihydrofolate synthetase</fullName>
    </alternativeName>
    <alternativeName>
        <fullName evidence="15">Folylpolyglutamate synthetase</fullName>
    </alternativeName>
    <alternativeName>
        <fullName evidence="16">Tetrahydrofolylpolyglutamate synthase</fullName>
    </alternativeName>
</protein>
<proteinExistence type="inferred from homology"/>
<keyword evidence="14" id="KW-0289">Folate biosynthesis</keyword>
<dbReference type="GO" id="GO:0005737">
    <property type="term" value="C:cytoplasm"/>
    <property type="evidence" value="ECO:0007669"/>
    <property type="project" value="TreeGrafter"/>
</dbReference>
<accession>A0A086AC58</accession>
<comment type="cofactor">
    <cofactor evidence="1">
        <name>Mg(2+)</name>
        <dbReference type="ChEBI" id="CHEBI:18420"/>
    </cofactor>
</comment>
<dbReference type="GO" id="GO:0005524">
    <property type="term" value="F:ATP binding"/>
    <property type="evidence" value="ECO:0007669"/>
    <property type="project" value="UniProtKB-KW"/>
</dbReference>
<feature type="domain" description="Mur ligase central" evidence="24">
    <location>
        <begin position="54"/>
        <end position="247"/>
    </location>
</feature>
<evidence type="ECO:0000256" key="4">
    <source>
        <dbReference type="ARBA" id="ARBA00005150"/>
    </source>
</evidence>
<evidence type="ECO:0000256" key="17">
    <source>
        <dbReference type="ARBA" id="ARBA00032510"/>
    </source>
</evidence>
<evidence type="ECO:0000256" key="11">
    <source>
        <dbReference type="ARBA" id="ARBA00022741"/>
    </source>
</evidence>
<dbReference type="NCBIfam" id="TIGR01499">
    <property type="entry name" value="folC"/>
    <property type="match status" value="1"/>
</dbReference>
<dbReference type="InterPro" id="IPR018109">
    <property type="entry name" value="Folylpolyglutamate_synth_CS"/>
</dbReference>
<sequence length="414" mass="47253">MTNEQYQEAVDWLFVQAPNYQIDGEKAYKPGLDNIIRLCDFFGNPQESIQCIHIGGTNGKGSTSNMLASVLQEAGYKVGLYNSPHLIDFTERIKVNGKNCNKEFVFDFIQKLKNLPDDIQPSFFEFTTIMAFEYFHQQKVDFAIIEVGLGGRLDSTNIIKPLVAAITNVQLDHQNILGDTIEEIAREKAGIIKNNTPIVFGDDHEVVKNIIKEKARQENARFIDASLIQSDLQSDLRGNYQQKNIKVVLALIEELRKLQVKISDQHIEQGLLHVHRNTGFIGRWFEFSQTPLTVCDTAHNQAGLEQVFGQLNSIDRRKHVILGFVNDKKIDEVMNMLPENSIFYFAKPSIHRGRHPEDYENLLIEAKIFYKIFNSVQEAYLSAKEECTNEEMIFIGGSNFVVGEFLEKNLEISE</sequence>
<gene>
    <name evidence="25" type="ORF">IW15_02175</name>
</gene>
<evidence type="ECO:0000256" key="19">
    <source>
        <dbReference type="ARBA" id="ARBA00047808"/>
    </source>
</evidence>
<comment type="catalytic activity">
    <reaction evidence="18">
        <text>(6S)-5,6,7,8-tetrahydrofolyl-(gamma-L-Glu)(n) + L-glutamate + ATP = (6S)-5,6,7,8-tetrahydrofolyl-(gamma-L-Glu)(n+1) + ADP + phosphate + H(+)</text>
        <dbReference type="Rhea" id="RHEA:10580"/>
        <dbReference type="Rhea" id="RHEA-COMP:14738"/>
        <dbReference type="Rhea" id="RHEA-COMP:14740"/>
        <dbReference type="ChEBI" id="CHEBI:15378"/>
        <dbReference type="ChEBI" id="CHEBI:29985"/>
        <dbReference type="ChEBI" id="CHEBI:30616"/>
        <dbReference type="ChEBI" id="CHEBI:43474"/>
        <dbReference type="ChEBI" id="CHEBI:141005"/>
        <dbReference type="ChEBI" id="CHEBI:456216"/>
        <dbReference type="EC" id="6.3.2.17"/>
    </reaction>
</comment>
<dbReference type="AlphaFoldDB" id="A0A086AC58"/>
<evidence type="ECO:0000256" key="6">
    <source>
        <dbReference type="ARBA" id="ARBA00013023"/>
    </source>
</evidence>
<evidence type="ECO:0000256" key="13">
    <source>
        <dbReference type="ARBA" id="ARBA00022842"/>
    </source>
</evidence>
<evidence type="ECO:0000259" key="23">
    <source>
        <dbReference type="Pfam" id="PF02875"/>
    </source>
</evidence>
<dbReference type="InterPro" id="IPR004101">
    <property type="entry name" value="Mur_ligase_C"/>
</dbReference>
<reference evidence="25 26" key="1">
    <citation type="submission" date="2014-07" db="EMBL/GenBank/DDBJ databases">
        <title>Genome of Chryseobacterium soli DSM 19298.</title>
        <authorList>
            <person name="Stropko S.J."/>
            <person name="Pipes S.E."/>
            <person name="Newman J."/>
        </authorList>
    </citation>
    <scope>NUCLEOTIDE SEQUENCE [LARGE SCALE GENOMIC DNA]</scope>
    <source>
        <strain evidence="25 26">DSM 19298</strain>
    </source>
</reference>
<comment type="catalytic activity">
    <reaction evidence="20">
        <text>(6R)-5,10-methylenetetrahydrofolyl-(gamma-L-Glu)(n) + L-glutamate + ATP = (6R)-5,10-methylenetetrahydrofolyl-(gamma-L-Glu)(n+1) + ADP + phosphate + H(+)</text>
        <dbReference type="Rhea" id="RHEA:51912"/>
        <dbReference type="Rhea" id="RHEA-COMP:13257"/>
        <dbReference type="Rhea" id="RHEA-COMP:13258"/>
        <dbReference type="ChEBI" id="CHEBI:15378"/>
        <dbReference type="ChEBI" id="CHEBI:29985"/>
        <dbReference type="ChEBI" id="CHEBI:30616"/>
        <dbReference type="ChEBI" id="CHEBI:43474"/>
        <dbReference type="ChEBI" id="CHEBI:136572"/>
        <dbReference type="ChEBI" id="CHEBI:456216"/>
        <dbReference type="EC" id="6.3.2.17"/>
    </reaction>
</comment>
<evidence type="ECO:0000256" key="9">
    <source>
        <dbReference type="ARBA" id="ARBA00022598"/>
    </source>
</evidence>
<dbReference type="GO" id="GO:0008841">
    <property type="term" value="F:dihydrofolate synthase activity"/>
    <property type="evidence" value="ECO:0007669"/>
    <property type="project" value="UniProtKB-EC"/>
</dbReference>
<dbReference type="SUPFAM" id="SSF53244">
    <property type="entry name" value="MurD-like peptide ligases, peptide-binding domain"/>
    <property type="match status" value="1"/>
</dbReference>
<comment type="catalytic activity">
    <reaction evidence="21">
        <text>7,8-dihydropteroate + L-glutamate + ATP = 7,8-dihydrofolate + ADP + phosphate + H(+)</text>
        <dbReference type="Rhea" id="RHEA:23584"/>
        <dbReference type="ChEBI" id="CHEBI:15378"/>
        <dbReference type="ChEBI" id="CHEBI:17839"/>
        <dbReference type="ChEBI" id="CHEBI:29985"/>
        <dbReference type="ChEBI" id="CHEBI:30616"/>
        <dbReference type="ChEBI" id="CHEBI:43474"/>
        <dbReference type="ChEBI" id="CHEBI:57451"/>
        <dbReference type="ChEBI" id="CHEBI:456216"/>
        <dbReference type="EC" id="6.3.2.12"/>
    </reaction>
</comment>
<keyword evidence="10" id="KW-0479">Metal-binding</keyword>
<dbReference type="PROSITE" id="PS01011">
    <property type="entry name" value="FOLYLPOLYGLU_SYNT_1"/>
    <property type="match status" value="1"/>
</dbReference>
<evidence type="ECO:0000256" key="18">
    <source>
        <dbReference type="ARBA" id="ARBA00047493"/>
    </source>
</evidence>
<evidence type="ECO:0000256" key="14">
    <source>
        <dbReference type="ARBA" id="ARBA00022909"/>
    </source>
</evidence>
<keyword evidence="9 22" id="KW-0436">Ligase</keyword>
<comment type="caution">
    <text evidence="25">The sequence shown here is derived from an EMBL/GenBank/DDBJ whole genome shotgun (WGS) entry which is preliminary data.</text>
</comment>
<comment type="pathway">
    <text evidence="4">Cofactor biosynthesis; tetrahydrofolylpolyglutamate biosynthesis.</text>
</comment>
<name>A0A086AC58_9FLAO</name>
<evidence type="ECO:0000313" key="25">
    <source>
        <dbReference type="EMBL" id="KFF14272.1"/>
    </source>
</evidence>
<dbReference type="PANTHER" id="PTHR11136">
    <property type="entry name" value="FOLYLPOLYGLUTAMATE SYNTHASE-RELATED"/>
    <property type="match status" value="1"/>
</dbReference>
<dbReference type="GO" id="GO:0004326">
    <property type="term" value="F:tetrahydrofolylpolyglutamate synthase activity"/>
    <property type="evidence" value="ECO:0007669"/>
    <property type="project" value="UniProtKB-EC"/>
</dbReference>
<comment type="similarity">
    <text evidence="5 22">Belongs to the folylpolyglutamate synthase family.</text>
</comment>
<dbReference type="FunFam" id="3.40.1190.10:FF:000011">
    <property type="entry name" value="Folylpolyglutamate synthase/dihydrofolate synthase"/>
    <property type="match status" value="1"/>
</dbReference>
<dbReference type="Pfam" id="PF02875">
    <property type="entry name" value="Mur_ligase_C"/>
    <property type="match status" value="1"/>
</dbReference>
<dbReference type="GO" id="GO:0046872">
    <property type="term" value="F:metal ion binding"/>
    <property type="evidence" value="ECO:0007669"/>
    <property type="project" value="UniProtKB-KW"/>
</dbReference>
<dbReference type="SUPFAM" id="SSF53623">
    <property type="entry name" value="MurD-like peptide ligases, catalytic domain"/>
    <property type="match status" value="1"/>
</dbReference>
<evidence type="ECO:0000256" key="16">
    <source>
        <dbReference type="ARBA" id="ARBA00030592"/>
    </source>
</evidence>
<dbReference type="Gene3D" id="3.90.190.20">
    <property type="entry name" value="Mur ligase, C-terminal domain"/>
    <property type="match status" value="1"/>
</dbReference>
<evidence type="ECO:0000256" key="2">
    <source>
        <dbReference type="ARBA" id="ARBA00002714"/>
    </source>
</evidence>
<dbReference type="EC" id="6.3.2.17" evidence="7"/>
<organism evidence="25 26">
    <name type="scientific">Chryseobacterium soli</name>
    <dbReference type="NCBI Taxonomy" id="445961"/>
    <lineage>
        <taxon>Bacteria</taxon>
        <taxon>Pseudomonadati</taxon>
        <taxon>Bacteroidota</taxon>
        <taxon>Flavobacteriia</taxon>
        <taxon>Flavobacteriales</taxon>
        <taxon>Weeksellaceae</taxon>
        <taxon>Chryseobacterium group</taxon>
        <taxon>Chryseobacterium</taxon>
    </lineage>
</organism>
<keyword evidence="13" id="KW-0460">Magnesium</keyword>
<dbReference type="PANTHER" id="PTHR11136:SF0">
    <property type="entry name" value="DIHYDROFOLATE SYNTHETASE-RELATED"/>
    <property type="match status" value="1"/>
</dbReference>
<dbReference type="EC" id="6.3.2.12" evidence="6"/>
<comment type="catalytic activity">
    <reaction evidence="19">
        <text>10-formyltetrahydrofolyl-(gamma-L-Glu)(n) + L-glutamate + ATP = 10-formyltetrahydrofolyl-(gamma-L-Glu)(n+1) + ADP + phosphate + H(+)</text>
        <dbReference type="Rhea" id="RHEA:51904"/>
        <dbReference type="Rhea" id="RHEA-COMP:13088"/>
        <dbReference type="Rhea" id="RHEA-COMP:14300"/>
        <dbReference type="ChEBI" id="CHEBI:15378"/>
        <dbReference type="ChEBI" id="CHEBI:29985"/>
        <dbReference type="ChEBI" id="CHEBI:30616"/>
        <dbReference type="ChEBI" id="CHEBI:43474"/>
        <dbReference type="ChEBI" id="CHEBI:134413"/>
        <dbReference type="ChEBI" id="CHEBI:456216"/>
        <dbReference type="EC" id="6.3.2.17"/>
    </reaction>
</comment>
<dbReference type="Proteomes" id="UP000028705">
    <property type="component" value="Unassembled WGS sequence"/>
</dbReference>
<dbReference type="InterPro" id="IPR036615">
    <property type="entry name" value="Mur_ligase_C_dom_sf"/>
</dbReference>
<evidence type="ECO:0000259" key="24">
    <source>
        <dbReference type="Pfam" id="PF08245"/>
    </source>
</evidence>
<keyword evidence="12 22" id="KW-0067">ATP-binding</keyword>
<dbReference type="Pfam" id="PF08245">
    <property type="entry name" value="Mur_ligase_M"/>
    <property type="match status" value="1"/>
</dbReference>
<evidence type="ECO:0000256" key="22">
    <source>
        <dbReference type="PIRNR" id="PIRNR001563"/>
    </source>
</evidence>
<dbReference type="GO" id="GO:0046656">
    <property type="term" value="P:folic acid biosynthetic process"/>
    <property type="evidence" value="ECO:0007669"/>
    <property type="project" value="UniProtKB-KW"/>
</dbReference>
<dbReference type="EMBL" id="JPRH01000001">
    <property type="protein sequence ID" value="KFF14272.1"/>
    <property type="molecule type" value="Genomic_DNA"/>
</dbReference>
<dbReference type="InterPro" id="IPR013221">
    <property type="entry name" value="Mur_ligase_cen"/>
</dbReference>
<dbReference type="InterPro" id="IPR036565">
    <property type="entry name" value="Mur-like_cat_sf"/>
</dbReference>
<evidence type="ECO:0000256" key="5">
    <source>
        <dbReference type="ARBA" id="ARBA00008276"/>
    </source>
</evidence>
<keyword evidence="26" id="KW-1185">Reference proteome</keyword>
<evidence type="ECO:0000256" key="1">
    <source>
        <dbReference type="ARBA" id="ARBA00001946"/>
    </source>
</evidence>
<comment type="pathway">
    <text evidence="3">Cofactor biosynthesis; tetrahydrofolate biosynthesis; 7,8-dihydrofolate from 2-amino-4-hydroxy-6-hydroxymethyl-7,8-dihydropteridine diphosphate and 4-aminobenzoate: step 2/2.</text>
</comment>
<dbReference type="RefSeq" id="WP_034708929.1">
    <property type="nucleotide sequence ID" value="NZ_JAODPJ010000002.1"/>
</dbReference>
<dbReference type="eggNOG" id="COG0285">
    <property type="taxonomic scope" value="Bacteria"/>
</dbReference>
<evidence type="ECO:0000256" key="20">
    <source>
        <dbReference type="ARBA" id="ARBA00049035"/>
    </source>
</evidence>
<evidence type="ECO:0000256" key="7">
    <source>
        <dbReference type="ARBA" id="ARBA00013025"/>
    </source>
</evidence>
<dbReference type="InterPro" id="IPR001645">
    <property type="entry name" value="Folylpolyglutamate_synth"/>
</dbReference>
<evidence type="ECO:0000256" key="21">
    <source>
        <dbReference type="ARBA" id="ARBA00049161"/>
    </source>
</evidence>
<evidence type="ECO:0000256" key="8">
    <source>
        <dbReference type="ARBA" id="ARBA00019357"/>
    </source>
</evidence>
<dbReference type="Gene3D" id="3.40.1190.10">
    <property type="entry name" value="Mur-like, catalytic domain"/>
    <property type="match status" value="1"/>
</dbReference>
<evidence type="ECO:0000256" key="10">
    <source>
        <dbReference type="ARBA" id="ARBA00022723"/>
    </source>
</evidence>
<keyword evidence="11 22" id="KW-0547">Nucleotide-binding</keyword>
<evidence type="ECO:0000256" key="15">
    <source>
        <dbReference type="ARBA" id="ARBA00030048"/>
    </source>
</evidence>
<dbReference type="OrthoDB" id="9809356at2"/>
<evidence type="ECO:0000256" key="12">
    <source>
        <dbReference type="ARBA" id="ARBA00022840"/>
    </source>
</evidence>
<evidence type="ECO:0000256" key="3">
    <source>
        <dbReference type="ARBA" id="ARBA00004799"/>
    </source>
</evidence>
<evidence type="ECO:0000313" key="26">
    <source>
        <dbReference type="Proteomes" id="UP000028705"/>
    </source>
</evidence>
<comment type="function">
    <text evidence="2">Functions in two distinct reactions of the de novo folate biosynthetic pathway. Catalyzes the addition of a glutamate residue to dihydropteroate (7,8-dihydropteroate or H2Pte) to form dihydrofolate (7,8-dihydrofolate monoglutamate or H2Pte-Glu). Also catalyzes successive additions of L-glutamate to tetrahydrofolate or 10-formyltetrahydrofolate or 5,10-methylenetetrahydrofolate, leading to folylpolyglutamate derivatives.</text>
</comment>
<dbReference type="STRING" id="445961.IW15_02175"/>
<feature type="domain" description="Mur ligase C-terminal" evidence="23">
    <location>
        <begin position="291"/>
        <end position="398"/>
    </location>
</feature>
<dbReference type="PROSITE" id="PS01012">
    <property type="entry name" value="FOLYLPOLYGLU_SYNT_2"/>
    <property type="match status" value="1"/>
</dbReference>
<dbReference type="PIRSF" id="PIRSF001563">
    <property type="entry name" value="Folylpolyglu_synth"/>
    <property type="match status" value="1"/>
</dbReference>